<keyword evidence="3" id="KW-1185">Reference proteome</keyword>
<organism evidence="2 3">
    <name type="scientific">Brachionus calyciflorus</name>
    <dbReference type="NCBI Taxonomy" id="104777"/>
    <lineage>
        <taxon>Eukaryota</taxon>
        <taxon>Metazoa</taxon>
        <taxon>Spiralia</taxon>
        <taxon>Gnathifera</taxon>
        <taxon>Rotifera</taxon>
        <taxon>Eurotatoria</taxon>
        <taxon>Monogononta</taxon>
        <taxon>Pseudotrocha</taxon>
        <taxon>Ploima</taxon>
        <taxon>Brachionidae</taxon>
        <taxon>Brachionus</taxon>
    </lineage>
</organism>
<feature type="transmembrane region" description="Helical" evidence="1">
    <location>
        <begin position="270"/>
        <end position="286"/>
    </location>
</feature>
<feature type="transmembrane region" description="Helical" evidence="1">
    <location>
        <begin position="343"/>
        <end position="363"/>
    </location>
</feature>
<comment type="caution">
    <text evidence="2">The sequence shown here is derived from an EMBL/GenBank/DDBJ whole genome shotgun (WGS) entry which is preliminary data.</text>
</comment>
<dbReference type="InterPro" id="IPR006201">
    <property type="entry name" value="Neur_channel"/>
</dbReference>
<dbReference type="InterPro" id="IPR036734">
    <property type="entry name" value="Neur_chan_lig-bd_sf"/>
</dbReference>
<evidence type="ECO:0000313" key="2">
    <source>
        <dbReference type="EMBL" id="CAF0706853.1"/>
    </source>
</evidence>
<keyword evidence="1" id="KW-1133">Transmembrane helix</keyword>
<reference evidence="2" key="1">
    <citation type="submission" date="2021-02" db="EMBL/GenBank/DDBJ databases">
        <authorList>
            <person name="Nowell W R."/>
        </authorList>
    </citation>
    <scope>NUCLEOTIDE SEQUENCE</scope>
    <source>
        <strain evidence="2">Ploen Becks lab</strain>
    </source>
</reference>
<feature type="transmembrane region" description="Helical" evidence="1">
    <location>
        <begin position="307"/>
        <end position="323"/>
    </location>
</feature>
<dbReference type="Gene3D" id="2.70.170.10">
    <property type="entry name" value="Neurotransmitter-gated ion-channel ligand-binding domain"/>
    <property type="match status" value="1"/>
</dbReference>
<name>A0A813MAW0_9BILA</name>
<proteinExistence type="predicted"/>
<dbReference type="PANTHER" id="PTHR18945">
    <property type="entry name" value="NEUROTRANSMITTER GATED ION CHANNEL"/>
    <property type="match status" value="1"/>
</dbReference>
<protein>
    <submittedName>
        <fullName evidence="2">Uncharacterized protein</fullName>
    </submittedName>
</protein>
<dbReference type="OrthoDB" id="203862at2759"/>
<sequence length="459" mass="54162">MNQIKNKVNCNLNATESREVQIRIIFLRVGEIDTLNEKFFAEILVESKWEEPSLSVEFDLTKEENQFYNEEKELNNPTKYWNPKIYIENALNDPKQTVHHKIKKEILDTKNESNLTEQVNKPKYKFWLYEYRKIKGHFFEKLELDYFPLDVQDLSISVTTFRSNKEVNLIHNKKKPSIVNSNLTIDQNIWHLYQHVEIKTNNDSDFEDTLEPESTTFDKYLKNSIKFPLIMFQCRAARRSGYYFWNAYILIFFITSAVFTTFSIDNDKPHFRLPTTATLLLTSITFRWSYSSRCLPTVNYLTSLDKYSIFSLFLIFLTLMWHGSNKFLLTIFNQQTVYNLDDLFLAFLFILFTLSHIVLFIWLKSANSIRNAMKEKDNKLFKPQTKSCESLLSNEIMIDSNNNNTIMNTKRLSVFSTINNIDAINAGKKKYMMKKATQFKSGLTNIKENNNEKFLSSQA</sequence>
<keyword evidence="1" id="KW-0472">Membrane</keyword>
<gene>
    <name evidence="2" type="ORF">OXX778_LOCUS424</name>
</gene>
<evidence type="ECO:0000313" key="3">
    <source>
        <dbReference type="Proteomes" id="UP000663879"/>
    </source>
</evidence>
<feature type="transmembrane region" description="Helical" evidence="1">
    <location>
        <begin position="242"/>
        <end position="264"/>
    </location>
</feature>
<dbReference type="Gene3D" id="1.20.58.390">
    <property type="entry name" value="Neurotransmitter-gated ion-channel transmembrane domain"/>
    <property type="match status" value="1"/>
</dbReference>
<dbReference type="GO" id="GO:0004888">
    <property type="term" value="F:transmembrane signaling receptor activity"/>
    <property type="evidence" value="ECO:0007669"/>
    <property type="project" value="InterPro"/>
</dbReference>
<dbReference type="GO" id="GO:0016020">
    <property type="term" value="C:membrane"/>
    <property type="evidence" value="ECO:0007669"/>
    <property type="project" value="InterPro"/>
</dbReference>
<evidence type="ECO:0000256" key="1">
    <source>
        <dbReference type="SAM" id="Phobius"/>
    </source>
</evidence>
<dbReference type="InterPro" id="IPR038050">
    <property type="entry name" value="Neuro_actylchol_rec"/>
</dbReference>
<dbReference type="EMBL" id="CAJNOC010000020">
    <property type="protein sequence ID" value="CAF0706853.1"/>
    <property type="molecule type" value="Genomic_DNA"/>
</dbReference>
<dbReference type="GO" id="GO:0005230">
    <property type="term" value="F:extracellular ligand-gated monoatomic ion channel activity"/>
    <property type="evidence" value="ECO:0007669"/>
    <property type="project" value="InterPro"/>
</dbReference>
<keyword evidence="1" id="KW-0812">Transmembrane</keyword>
<accession>A0A813MAW0</accession>
<dbReference type="Proteomes" id="UP000663879">
    <property type="component" value="Unassembled WGS sequence"/>
</dbReference>
<dbReference type="AlphaFoldDB" id="A0A813MAW0"/>